<reference evidence="12 13" key="1">
    <citation type="submission" date="2014-12" db="EMBL/GenBank/DDBJ databases">
        <title>Draft Genome Sequence of Pseudoalteromonas luteoviolacea HI1.</title>
        <authorList>
            <person name="Asahina A.Y."/>
            <person name="Hadfield M.G."/>
        </authorList>
    </citation>
    <scope>NUCLEOTIDE SEQUENCE [LARGE SCALE GENOMIC DNA]</scope>
    <source>
        <strain evidence="12 13">HI1</strain>
    </source>
</reference>
<proteinExistence type="inferred from homology"/>
<dbReference type="PRINTS" id="PR00781">
    <property type="entry name" value="LIPOSIGPTASE"/>
</dbReference>
<comment type="function">
    <text evidence="9 10">This protein specifically catalyzes the removal of signal peptides from prolipoproteins.</text>
</comment>
<comment type="similarity">
    <text evidence="1 9 11">Belongs to the peptidase A8 family.</text>
</comment>
<keyword evidence="5 9" id="KW-0064">Aspartyl protease</keyword>
<dbReference type="NCBIfam" id="TIGR00077">
    <property type="entry name" value="lspA"/>
    <property type="match status" value="1"/>
</dbReference>
<organism evidence="12 13">
    <name type="scientific">Pseudoalteromonas luteoviolacea</name>
    <dbReference type="NCBI Taxonomy" id="43657"/>
    <lineage>
        <taxon>Bacteria</taxon>
        <taxon>Pseudomonadati</taxon>
        <taxon>Pseudomonadota</taxon>
        <taxon>Gammaproteobacteria</taxon>
        <taxon>Alteromonadales</taxon>
        <taxon>Pseudoalteromonadaceae</taxon>
        <taxon>Pseudoalteromonas</taxon>
    </lineage>
</organism>
<feature type="active site" evidence="9">
    <location>
        <position position="141"/>
    </location>
</feature>
<dbReference type="HAMAP" id="MF_00161">
    <property type="entry name" value="LspA"/>
    <property type="match status" value="1"/>
</dbReference>
<protein>
    <recommendedName>
        <fullName evidence="9">Lipoprotein signal peptidase</fullName>
        <ecNumber evidence="9">3.4.23.36</ecNumber>
    </recommendedName>
    <alternativeName>
        <fullName evidence="9">Prolipoprotein signal peptidase</fullName>
    </alternativeName>
    <alternativeName>
        <fullName evidence="9">Signal peptidase II</fullName>
        <shortName evidence="9">SPase II</shortName>
    </alternativeName>
</protein>
<dbReference type="Pfam" id="PF01252">
    <property type="entry name" value="Peptidase_A8"/>
    <property type="match status" value="1"/>
</dbReference>
<keyword evidence="2 9" id="KW-1003">Cell membrane</keyword>
<evidence type="ECO:0000256" key="5">
    <source>
        <dbReference type="ARBA" id="ARBA00022750"/>
    </source>
</evidence>
<sequence>MNDNKTGHILLVCLICLILDQGTKWWASDSLVAWQMTSYLGDMVRIGYTENLGVFLSLGAELSATQRLVLFVGVIGLFLLALLGYMLKSHDLSKRQLTALTLIFAGGLGNLLDRIFNQGAVIDFISLGIGSLRTGVFNIADIVILLGAMMIMVCTPFQSVHNK</sequence>
<gene>
    <name evidence="9" type="primary">lspA</name>
    <name evidence="12" type="ORF">JF50_20875</name>
</gene>
<keyword evidence="6 9" id="KW-0378">Hydrolase</keyword>
<evidence type="ECO:0000256" key="10">
    <source>
        <dbReference type="RuleBase" id="RU000594"/>
    </source>
</evidence>
<evidence type="ECO:0000256" key="3">
    <source>
        <dbReference type="ARBA" id="ARBA00022670"/>
    </source>
</evidence>
<dbReference type="UniPathway" id="UPA00665"/>
<evidence type="ECO:0000313" key="12">
    <source>
        <dbReference type="EMBL" id="KID55320.1"/>
    </source>
</evidence>
<dbReference type="Proteomes" id="UP000031327">
    <property type="component" value="Unassembled WGS sequence"/>
</dbReference>
<evidence type="ECO:0000256" key="1">
    <source>
        <dbReference type="ARBA" id="ARBA00006139"/>
    </source>
</evidence>
<evidence type="ECO:0000256" key="8">
    <source>
        <dbReference type="ARBA" id="ARBA00023136"/>
    </source>
</evidence>
<feature type="transmembrane region" description="Helical" evidence="9">
    <location>
        <begin position="68"/>
        <end position="87"/>
    </location>
</feature>
<feature type="transmembrane region" description="Helical" evidence="9">
    <location>
        <begin position="99"/>
        <end position="116"/>
    </location>
</feature>
<comment type="subcellular location">
    <subcellularLocation>
        <location evidence="9">Cell membrane</location>
        <topology evidence="9">Multi-pass membrane protein</topology>
    </subcellularLocation>
</comment>
<dbReference type="AlphaFoldDB" id="A0A0C1Q6Z3"/>
<dbReference type="GO" id="GO:0004190">
    <property type="term" value="F:aspartic-type endopeptidase activity"/>
    <property type="evidence" value="ECO:0007669"/>
    <property type="project" value="UniProtKB-UniRule"/>
</dbReference>
<dbReference type="GO" id="GO:0005886">
    <property type="term" value="C:plasma membrane"/>
    <property type="evidence" value="ECO:0007669"/>
    <property type="project" value="UniProtKB-SubCell"/>
</dbReference>
<dbReference type="RefSeq" id="WP_039611309.1">
    <property type="nucleotide sequence ID" value="NZ_JWIC01000009.1"/>
</dbReference>
<feature type="active site" evidence="9">
    <location>
        <position position="123"/>
    </location>
</feature>
<keyword evidence="3 9" id="KW-0645">Protease</keyword>
<feature type="transmembrane region" description="Helical" evidence="9">
    <location>
        <begin position="136"/>
        <end position="157"/>
    </location>
</feature>
<evidence type="ECO:0000256" key="9">
    <source>
        <dbReference type="HAMAP-Rule" id="MF_00161"/>
    </source>
</evidence>
<dbReference type="OrthoDB" id="9810259at2"/>
<evidence type="ECO:0000313" key="13">
    <source>
        <dbReference type="Proteomes" id="UP000031327"/>
    </source>
</evidence>
<dbReference type="InterPro" id="IPR001872">
    <property type="entry name" value="Peptidase_A8"/>
</dbReference>
<keyword evidence="4 9" id="KW-0812">Transmembrane</keyword>
<dbReference type="PROSITE" id="PS00855">
    <property type="entry name" value="SPASE_II"/>
    <property type="match status" value="1"/>
</dbReference>
<evidence type="ECO:0000256" key="11">
    <source>
        <dbReference type="RuleBase" id="RU004181"/>
    </source>
</evidence>
<evidence type="ECO:0000256" key="7">
    <source>
        <dbReference type="ARBA" id="ARBA00022989"/>
    </source>
</evidence>
<comment type="pathway">
    <text evidence="9">Protein modification; lipoprotein biosynthesis (signal peptide cleavage).</text>
</comment>
<accession>A0A0C1Q6Z3</accession>
<evidence type="ECO:0000256" key="2">
    <source>
        <dbReference type="ARBA" id="ARBA00022475"/>
    </source>
</evidence>
<dbReference type="PANTHER" id="PTHR33695">
    <property type="entry name" value="LIPOPROTEIN SIGNAL PEPTIDASE"/>
    <property type="match status" value="1"/>
</dbReference>
<comment type="caution">
    <text evidence="9">Lacks conserved residue(s) required for the propagation of feature annotation.</text>
</comment>
<evidence type="ECO:0000256" key="6">
    <source>
        <dbReference type="ARBA" id="ARBA00022801"/>
    </source>
</evidence>
<dbReference type="PANTHER" id="PTHR33695:SF1">
    <property type="entry name" value="LIPOPROTEIN SIGNAL PEPTIDASE"/>
    <property type="match status" value="1"/>
</dbReference>
<comment type="catalytic activity">
    <reaction evidence="9 10">
        <text>Release of signal peptides from bacterial membrane prolipoproteins. Hydrolyzes -Xaa-Yaa-Zaa-|-(S,diacylglyceryl)Cys-, in which Xaa is hydrophobic (preferably Leu), and Yaa (Ala or Ser) and Zaa (Gly or Ala) have small, neutral side chains.</text>
        <dbReference type="EC" id="3.4.23.36"/>
    </reaction>
</comment>
<comment type="caution">
    <text evidence="12">The sequence shown here is derived from an EMBL/GenBank/DDBJ whole genome shotgun (WGS) entry which is preliminary data.</text>
</comment>
<keyword evidence="7 9" id="KW-1133">Transmembrane helix</keyword>
<keyword evidence="8 9" id="KW-0472">Membrane</keyword>
<name>A0A0C1Q6Z3_9GAMM</name>
<dbReference type="EC" id="3.4.23.36" evidence="9"/>
<dbReference type="GO" id="GO:0006508">
    <property type="term" value="P:proteolysis"/>
    <property type="evidence" value="ECO:0007669"/>
    <property type="project" value="UniProtKB-KW"/>
</dbReference>
<evidence type="ECO:0000256" key="4">
    <source>
        <dbReference type="ARBA" id="ARBA00022692"/>
    </source>
</evidence>
<dbReference type="EMBL" id="JWIC01000009">
    <property type="protein sequence ID" value="KID55320.1"/>
    <property type="molecule type" value="Genomic_DNA"/>
</dbReference>